<accession>A0A6S6SNS1</accession>
<feature type="non-terminal residue" evidence="1">
    <location>
        <position position="34"/>
    </location>
</feature>
<reference evidence="1" key="1">
    <citation type="submission" date="2020-01" db="EMBL/GenBank/DDBJ databases">
        <authorList>
            <person name="Meier V. D."/>
            <person name="Meier V D."/>
        </authorList>
    </citation>
    <scope>NUCLEOTIDE SEQUENCE</scope>
    <source>
        <strain evidence="1">HLG_WM_MAG_03</strain>
    </source>
</reference>
<dbReference type="AlphaFoldDB" id="A0A6S6SNS1"/>
<gene>
    <name evidence="1" type="ORF">HELGO_WM37742</name>
</gene>
<dbReference type="EMBL" id="CACVAR010000153">
    <property type="protein sequence ID" value="CAA6806710.1"/>
    <property type="molecule type" value="Genomic_DNA"/>
</dbReference>
<sequence length="34" mass="3954">MSKIQTTEYKEFIKRIKVKAQQAQIKASVRVNST</sequence>
<organism evidence="1">
    <name type="scientific">uncultured Sulfurovum sp</name>
    <dbReference type="NCBI Taxonomy" id="269237"/>
    <lineage>
        <taxon>Bacteria</taxon>
        <taxon>Pseudomonadati</taxon>
        <taxon>Campylobacterota</taxon>
        <taxon>Epsilonproteobacteria</taxon>
        <taxon>Campylobacterales</taxon>
        <taxon>Sulfurovaceae</taxon>
        <taxon>Sulfurovum</taxon>
        <taxon>environmental samples</taxon>
    </lineage>
</organism>
<name>A0A6S6SNS1_9BACT</name>
<protein>
    <submittedName>
        <fullName evidence="1">Uncharacterized protein</fullName>
    </submittedName>
</protein>
<proteinExistence type="predicted"/>
<evidence type="ECO:0000313" key="1">
    <source>
        <dbReference type="EMBL" id="CAA6806710.1"/>
    </source>
</evidence>